<dbReference type="OrthoDB" id="47935at2759"/>
<feature type="region of interest" description="Disordered" evidence="3">
    <location>
        <begin position="12"/>
        <end position="39"/>
    </location>
</feature>
<accession>B7G297</accession>
<dbReference type="PaxDb" id="2850-Phatr47047"/>
<dbReference type="GeneID" id="7202141"/>
<dbReference type="SUPFAM" id="SSF48371">
    <property type="entry name" value="ARM repeat"/>
    <property type="match status" value="2"/>
</dbReference>
<feature type="repeat" description="ARM" evidence="2">
    <location>
        <begin position="1158"/>
        <end position="1202"/>
    </location>
</feature>
<gene>
    <name evidence="4" type="ORF">PHATRDRAFT_47047</name>
</gene>
<dbReference type="KEGG" id="pti:PHATRDRAFT_47047"/>
<reference evidence="5" key="2">
    <citation type="submission" date="2008-08" db="EMBL/GenBank/DDBJ databases">
        <authorList>
            <consortium name="Diatom Consortium"/>
            <person name="Grigoriev I."/>
            <person name="Grimwood J."/>
            <person name="Kuo A."/>
            <person name="Otillar R.P."/>
            <person name="Salamov A."/>
            <person name="Detter J.C."/>
            <person name="Lindquist E."/>
            <person name="Shapiro H."/>
            <person name="Lucas S."/>
            <person name="Glavina del Rio T."/>
            <person name="Pitluck S."/>
            <person name="Rokhsar D."/>
            <person name="Bowler C."/>
        </authorList>
    </citation>
    <scope>GENOME REANNOTATION</scope>
    <source>
        <strain evidence="5">CCAP 1055/1</strain>
    </source>
</reference>
<keyword evidence="1" id="KW-0677">Repeat</keyword>
<dbReference type="HOGENOM" id="CLU_259568_0_0_1"/>
<evidence type="ECO:0000256" key="1">
    <source>
        <dbReference type="ARBA" id="ARBA00022737"/>
    </source>
</evidence>
<feature type="compositionally biased region" description="Pro residues" evidence="3">
    <location>
        <begin position="289"/>
        <end position="300"/>
    </location>
</feature>
<feature type="region of interest" description="Disordered" evidence="3">
    <location>
        <begin position="285"/>
        <end position="367"/>
    </location>
</feature>
<dbReference type="InterPro" id="IPR000225">
    <property type="entry name" value="Armadillo"/>
</dbReference>
<dbReference type="InterPro" id="IPR016024">
    <property type="entry name" value="ARM-type_fold"/>
</dbReference>
<feature type="region of interest" description="Disordered" evidence="3">
    <location>
        <begin position="427"/>
        <end position="506"/>
    </location>
</feature>
<protein>
    <submittedName>
        <fullName evidence="4">Uncharacterized protein</fullName>
    </submittedName>
</protein>
<evidence type="ECO:0000256" key="3">
    <source>
        <dbReference type="SAM" id="MobiDB-lite"/>
    </source>
</evidence>
<feature type="region of interest" description="Disordered" evidence="3">
    <location>
        <begin position="390"/>
        <end position="413"/>
    </location>
</feature>
<dbReference type="RefSeq" id="XP_002181172.1">
    <property type="nucleotide sequence ID" value="XM_002181136.1"/>
</dbReference>
<feature type="compositionally biased region" description="Basic and acidic residues" evidence="3">
    <location>
        <begin position="456"/>
        <end position="467"/>
    </location>
</feature>
<dbReference type="PANTHER" id="PTHR22895">
    <property type="entry name" value="ARMADILLO REPEAT-CONTAINING PROTEIN 6"/>
    <property type="match status" value="1"/>
</dbReference>
<name>B7G297_PHATC</name>
<evidence type="ECO:0000313" key="4">
    <source>
        <dbReference type="EMBL" id="EEC47095.1"/>
    </source>
</evidence>
<dbReference type="Proteomes" id="UP000000759">
    <property type="component" value="Chromosome 12"/>
</dbReference>
<dbReference type="InterPro" id="IPR011989">
    <property type="entry name" value="ARM-like"/>
</dbReference>
<evidence type="ECO:0000256" key="2">
    <source>
        <dbReference type="PROSITE-ProRule" id="PRU00259"/>
    </source>
</evidence>
<reference evidence="4 5" key="1">
    <citation type="journal article" date="2008" name="Nature">
        <title>The Phaeodactylum genome reveals the evolutionary history of diatom genomes.</title>
        <authorList>
            <person name="Bowler C."/>
            <person name="Allen A.E."/>
            <person name="Badger J.H."/>
            <person name="Grimwood J."/>
            <person name="Jabbari K."/>
            <person name="Kuo A."/>
            <person name="Maheswari U."/>
            <person name="Martens C."/>
            <person name="Maumus F."/>
            <person name="Otillar R.P."/>
            <person name="Rayko E."/>
            <person name="Salamov A."/>
            <person name="Vandepoele K."/>
            <person name="Beszteri B."/>
            <person name="Gruber A."/>
            <person name="Heijde M."/>
            <person name="Katinka M."/>
            <person name="Mock T."/>
            <person name="Valentin K."/>
            <person name="Verret F."/>
            <person name="Berges J.A."/>
            <person name="Brownlee C."/>
            <person name="Cadoret J.P."/>
            <person name="Chiovitti A."/>
            <person name="Choi C.J."/>
            <person name="Coesel S."/>
            <person name="De Martino A."/>
            <person name="Detter J.C."/>
            <person name="Durkin C."/>
            <person name="Falciatore A."/>
            <person name="Fournet J."/>
            <person name="Haruta M."/>
            <person name="Huysman M.J."/>
            <person name="Jenkins B.D."/>
            <person name="Jiroutova K."/>
            <person name="Jorgensen R.E."/>
            <person name="Joubert Y."/>
            <person name="Kaplan A."/>
            <person name="Kroger N."/>
            <person name="Kroth P.G."/>
            <person name="La Roche J."/>
            <person name="Lindquist E."/>
            <person name="Lommer M."/>
            <person name="Martin-Jezequel V."/>
            <person name="Lopez P.J."/>
            <person name="Lucas S."/>
            <person name="Mangogna M."/>
            <person name="McGinnis K."/>
            <person name="Medlin L.K."/>
            <person name="Montsant A."/>
            <person name="Oudot-Le Secq M.P."/>
            <person name="Napoli C."/>
            <person name="Obornik M."/>
            <person name="Parker M.S."/>
            <person name="Petit J.L."/>
            <person name="Porcel B.M."/>
            <person name="Poulsen N."/>
            <person name="Robison M."/>
            <person name="Rychlewski L."/>
            <person name="Rynearson T.A."/>
            <person name="Schmutz J."/>
            <person name="Shapiro H."/>
            <person name="Siaut M."/>
            <person name="Stanley M."/>
            <person name="Sussman M.R."/>
            <person name="Taylor A.R."/>
            <person name="Vardi A."/>
            <person name="von Dassow P."/>
            <person name="Vyverman W."/>
            <person name="Willis A."/>
            <person name="Wyrwicz L.S."/>
            <person name="Rokhsar D.S."/>
            <person name="Weissenbach J."/>
            <person name="Armbrust E.V."/>
            <person name="Green B.R."/>
            <person name="Van de Peer Y."/>
            <person name="Grigoriev I.V."/>
        </authorList>
    </citation>
    <scope>NUCLEOTIDE SEQUENCE [LARGE SCALE GENOMIC DNA]</scope>
    <source>
        <strain evidence="4 5">CCAP 1055/1</strain>
    </source>
</reference>
<proteinExistence type="predicted"/>
<keyword evidence="5" id="KW-1185">Reference proteome</keyword>
<sequence length="1325" mass="145323">MDVLVRVLAGNIVEPPAPPTPKTRHAAGTGTTTDRPVDRKIADEKLLSAKPQLTGKQKREAIETNNGHPRNTVWLLATNTSQAALVSVASCRASSVGVGISGKTSIRPSCWTHHYLTGRQHRERYRSIPYQEPCDGNASEHRLPVSPRLQSPYRDFVSPGREFIHFDEEEDNRATISRGLNKAASRRIKRGECPACGAKLFKNSMLGKKKTPLTIPGQSLNGRCLFCFPIVREIVGSHLDRYPDEPGKAVVPRFLSVPTDDTPDDGTVMSTITLDHHLGQFAQEGEKVAPPPRLPPPTYPPQQASQSDHMRWPPGTDRSTAPVLTPPASSRRRRSSFDNDEADENDRGPALPCRSVSPSRFSELDPLNSEFRANPMVAPLRRASNNFATFMDHDPQHESNSIQPRRVQPSSARARVEWDGYPLTVQSHQHSGGCLFPSPHPRPFWKSQPRTLQTSKEADDEKEEKSEIQSPAHAHDPPWQPSELKPKGSPREIVFDSSRSPYDPPEPASVNYNTLWQQMSKSTPIAHEEIVVDPNTLPLDDGNASALKQERKPIVDSADHRVRNGSDPGWEYSMASFAYHQDSISFQNSSFSFLSHTKSTSPQSATQTSPNLELAVSLEDIPPLVKTLRDDVPNTHESALRHLTATVWQCGNLARQAVIEAGGIPVWTMIVWQDMNDEAIQVAALDLIFAVAIGDCIDATYDYLANDTFDYAVDALLIMMQSLIHNEDVQTFGCRVLACLAGASGRNAKVNDGALSGAVLTVLRAIDSHKHSLSLREWGIRALYQQCALSKDMNSNRKALVEAKLDHNTSGLDVISYCLDEVGSNAVMAEWICNLYWCLSSSQEIAQIQVPATEPLLEMTNIVRKYQKSRGSVLLLQAALAAISNLCMLAENRKGLDTTEVVLLALEVLDFHQGCSSVAVEVCGLIASLLPTVRSTECIPAGSIQTLCSILEFPRDLKMNREALRALNAVLASSTLARKRLWETTSLSWLTEVSRLHCNSVEWQALSCVMLSNLLIANELDTGETEKWILSELYLIISRCTDALKVQEVGISILSKISKDETLSTLLDEESLKLVVDMMSKFPLSKIIQRKGSFLILNVARGPIILKHLSVAERCASSLVITLQNHLETSDIIGFACDAIWVLIHGSDMLKETVVTQGGIDALSCALVLHQNEVSILEKACGVLSCLSSRESHIQTVVNAQSVFNVVDAMRNNPNSASLTQYGCLLLKNVIVTSREQSILASGAISVVTAAMLKHPHESGMQREACSFLWAITSASGDCKSKVLALDAVSLLMTALSSDKKDVQDAARGAFNTIALTSNESLSAV</sequence>
<dbReference type="SMART" id="SM00185">
    <property type="entry name" value="ARM"/>
    <property type="match status" value="6"/>
</dbReference>
<organism evidence="4 5">
    <name type="scientific">Phaeodactylum tricornutum (strain CCAP 1055/1)</name>
    <dbReference type="NCBI Taxonomy" id="556484"/>
    <lineage>
        <taxon>Eukaryota</taxon>
        <taxon>Sar</taxon>
        <taxon>Stramenopiles</taxon>
        <taxon>Ochrophyta</taxon>
        <taxon>Bacillariophyta</taxon>
        <taxon>Bacillariophyceae</taxon>
        <taxon>Bacillariophycidae</taxon>
        <taxon>Naviculales</taxon>
        <taxon>Phaeodactylaceae</taxon>
        <taxon>Phaeodactylum</taxon>
    </lineage>
</organism>
<dbReference type="EMBL" id="CM000614">
    <property type="protein sequence ID" value="EEC47095.1"/>
    <property type="molecule type" value="Genomic_DNA"/>
</dbReference>
<dbReference type="Gene3D" id="1.25.10.10">
    <property type="entry name" value="Leucine-rich Repeat Variant"/>
    <property type="match status" value="3"/>
</dbReference>
<feature type="compositionally biased region" description="Basic and acidic residues" evidence="3">
    <location>
        <begin position="484"/>
        <end position="494"/>
    </location>
</feature>
<evidence type="ECO:0000313" key="5">
    <source>
        <dbReference type="Proteomes" id="UP000000759"/>
    </source>
</evidence>
<feature type="compositionally biased region" description="Polar residues" evidence="3">
    <location>
        <begin position="398"/>
        <end position="411"/>
    </location>
</feature>
<dbReference type="InParanoid" id="B7G297"/>
<dbReference type="PROSITE" id="PS50176">
    <property type="entry name" value="ARM_REPEAT"/>
    <property type="match status" value="1"/>
</dbReference>
<dbReference type="PANTHER" id="PTHR22895:SF0">
    <property type="entry name" value="ARMADILLO REPEAT-CONTAINING PROTEIN 6"/>
    <property type="match status" value="1"/>
</dbReference>